<sequence length="86" mass="9624">MGPPGRDLFFDATDASTRFAAIILAKSTVCVRERSAWLLVHSVVSIGVWRRMGEHARIIATRRMPRIANDELTEINAVFMVLRQAG</sequence>
<name>A0A255YUF1_9PROT</name>
<reference evidence="1 2" key="1">
    <citation type="submission" date="2017-07" db="EMBL/GenBank/DDBJ databases">
        <title>Niveispirillum cyanobacteriorum sp. nov., isolated from cyanobacterial aggregates in a eutrophic lake.</title>
        <authorList>
            <person name="Cai H."/>
        </authorList>
    </citation>
    <scope>NUCLEOTIDE SEQUENCE [LARGE SCALE GENOMIC DNA]</scope>
    <source>
        <strain evidence="2">TH1-14</strain>
    </source>
</reference>
<accession>A0A255YUF1</accession>
<gene>
    <name evidence="1" type="ORF">CHU95_19195</name>
</gene>
<dbReference type="AlphaFoldDB" id="A0A255YUF1"/>
<evidence type="ECO:0000313" key="2">
    <source>
        <dbReference type="Proteomes" id="UP000216998"/>
    </source>
</evidence>
<evidence type="ECO:0000313" key="1">
    <source>
        <dbReference type="EMBL" id="OYQ32866.1"/>
    </source>
</evidence>
<proteinExistence type="predicted"/>
<keyword evidence="2" id="KW-1185">Reference proteome</keyword>
<dbReference type="EMBL" id="NOXU01000031">
    <property type="protein sequence ID" value="OYQ32866.1"/>
    <property type="molecule type" value="Genomic_DNA"/>
</dbReference>
<comment type="caution">
    <text evidence="1">The sequence shown here is derived from an EMBL/GenBank/DDBJ whole genome shotgun (WGS) entry which is preliminary data.</text>
</comment>
<protein>
    <submittedName>
        <fullName evidence="1">Uncharacterized protein</fullName>
    </submittedName>
</protein>
<dbReference type="Proteomes" id="UP000216998">
    <property type="component" value="Unassembled WGS sequence"/>
</dbReference>
<organism evidence="1 2">
    <name type="scientific">Niveispirillum lacus</name>
    <dbReference type="NCBI Taxonomy" id="1981099"/>
    <lineage>
        <taxon>Bacteria</taxon>
        <taxon>Pseudomonadati</taxon>
        <taxon>Pseudomonadota</taxon>
        <taxon>Alphaproteobacteria</taxon>
        <taxon>Rhodospirillales</taxon>
        <taxon>Azospirillaceae</taxon>
        <taxon>Niveispirillum</taxon>
    </lineage>
</organism>